<gene>
    <name evidence="1" type="ORF">EV420DRAFT_1766874</name>
</gene>
<evidence type="ECO:0000313" key="1">
    <source>
        <dbReference type="EMBL" id="KAK0449773.1"/>
    </source>
</evidence>
<reference evidence="1" key="1">
    <citation type="submission" date="2023-06" db="EMBL/GenBank/DDBJ databases">
        <authorList>
            <consortium name="Lawrence Berkeley National Laboratory"/>
            <person name="Ahrendt S."/>
            <person name="Sahu N."/>
            <person name="Indic B."/>
            <person name="Wong-Bajracharya J."/>
            <person name="Merenyi Z."/>
            <person name="Ke H.-M."/>
            <person name="Monk M."/>
            <person name="Kocsube S."/>
            <person name="Drula E."/>
            <person name="Lipzen A."/>
            <person name="Balint B."/>
            <person name="Henrissat B."/>
            <person name="Andreopoulos B."/>
            <person name="Martin F.M."/>
            <person name="Harder C.B."/>
            <person name="Rigling D."/>
            <person name="Ford K.L."/>
            <person name="Foster G.D."/>
            <person name="Pangilinan J."/>
            <person name="Papanicolaou A."/>
            <person name="Barry K."/>
            <person name="LaButti K."/>
            <person name="Viragh M."/>
            <person name="Koriabine M."/>
            <person name="Yan M."/>
            <person name="Riley R."/>
            <person name="Champramary S."/>
            <person name="Plett K.L."/>
            <person name="Tsai I.J."/>
            <person name="Slot J."/>
            <person name="Sipos G."/>
            <person name="Plett J."/>
            <person name="Nagy L.G."/>
            <person name="Grigoriev I.V."/>
        </authorList>
    </citation>
    <scope>NUCLEOTIDE SEQUENCE</scope>
    <source>
        <strain evidence="1">CCBAS 213</strain>
    </source>
</reference>
<dbReference type="Pfam" id="PF13602">
    <property type="entry name" value="ADH_zinc_N_2"/>
    <property type="match status" value="1"/>
</dbReference>
<accession>A0AA39K035</accession>
<keyword evidence="2" id="KW-1185">Reference proteome</keyword>
<organism evidence="1 2">
    <name type="scientific">Armillaria tabescens</name>
    <name type="common">Ringless honey mushroom</name>
    <name type="synonym">Agaricus tabescens</name>
    <dbReference type="NCBI Taxonomy" id="1929756"/>
    <lineage>
        <taxon>Eukaryota</taxon>
        <taxon>Fungi</taxon>
        <taxon>Dikarya</taxon>
        <taxon>Basidiomycota</taxon>
        <taxon>Agaricomycotina</taxon>
        <taxon>Agaricomycetes</taxon>
        <taxon>Agaricomycetidae</taxon>
        <taxon>Agaricales</taxon>
        <taxon>Marasmiineae</taxon>
        <taxon>Physalacriaceae</taxon>
        <taxon>Desarmillaria</taxon>
    </lineage>
</organism>
<dbReference type="RefSeq" id="XP_060327065.1">
    <property type="nucleotide sequence ID" value="XM_060480898.1"/>
</dbReference>
<evidence type="ECO:0000313" key="2">
    <source>
        <dbReference type="Proteomes" id="UP001175211"/>
    </source>
</evidence>
<dbReference type="EMBL" id="JAUEPS010000037">
    <property type="protein sequence ID" value="KAK0449773.1"/>
    <property type="molecule type" value="Genomic_DNA"/>
</dbReference>
<dbReference type="AlphaFoldDB" id="A0AA39K035"/>
<dbReference type="GeneID" id="85364446"/>
<dbReference type="PANTHER" id="PTHR11695">
    <property type="entry name" value="ALCOHOL DEHYDROGENASE RELATED"/>
    <property type="match status" value="1"/>
</dbReference>
<dbReference type="InterPro" id="IPR050700">
    <property type="entry name" value="YIM1/Zinc_Alcohol_DH_Fams"/>
</dbReference>
<dbReference type="GO" id="GO:0005739">
    <property type="term" value="C:mitochondrion"/>
    <property type="evidence" value="ECO:0007669"/>
    <property type="project" value="TreeGrafter"/>
</dbReference>
<dbReference type="Gene3D" id="3.90.180.10">
    <property type="entry name" value="Medium-chain alcohol dehydrogenases, catalytic domain"/>
    <property type="match status" value="1"/>
</dbReference>
<sequence length="73" mass="8254">MLWPSWLGGVPHAYRIVRLAHDASALEAIRQLLEDGKLKPVIDSVYEFKDVLLAYERIMTSRAKGKVVVMVDS</sequence>
<comment type="caution">
    <text evidence="1">The sequence shown here is derived from an EMBL/GenBank/DDBJ whole genome shotgun (WGS) entry which is preliminary data.</text>
</comment>
<dbReference type="Gene3D" id="3.40.50.720">
    <property type="entry name" value="NAD(P)-binding Rossmann-like Domain"/>
    <property type="match status" value="1"/>
</dbReference>
<dbReference type="Proteomes" id="UP001175211">
    <property type="component" value="Unassembled WGS sequence"/>
</dbReference>
<evidence type="ECO:0008006" key="3">
    <source>
        <dbReference type="Google" id="ProtNLM"/>
    </source>
</evidence>
<name>A0AA39K035_ARMTA</name>
<protein>
    <recommendedName>
        <fullName evidence="3">Alcohol dehydrogenase</fullName>
    </recommendedName>
</protein>
<dbReference type="PANTHER" id="PTHR11695:SF294">
    <property type="entry name" value="RETICULON-4-INTERACTING PROTEIN 1, MITOCHONDRIAL"/>
    <property type="match status" value="1"/>
</dbReference>
<proteinExistence type="predicted"/>